<evidence type="ECO:0000256" key="9">
    <source>
        <dbReference type="PIRNR" id="PIRNR003128"/>
    </source>
</evidence>
<feature type="coiled-coil region" evidence="10">
    <location>
        <begin position="334"/>
        <end position="361"/>
    </location>
</feature>
<dbReference type="PIRSF" id="PIRSF003128">
    <property type="entry name" value="RecN"/>
    <property type="match status" value="1"/>
</dbReference>
<dbReference type="CDD" id="cd03241">
    <property type="entry name" value="ABC_RecN"/>
    <property type="match status" value="2"/>
</dbReference>
<evidence type="ECO:0000256" key="7">
    <source>
        <dbReference type="ARBA" id="ARBA00023204"/>
    </source>
</evidence>
<dbReference type="RefSeq" id="WP_072299065.1">
    <property type="nucleotide sequence ID" value="NZ_FPIP01000001.1"/>
</dbReference>
<dbReference type="EMBL" id="FPIP01000001">
    <property type="protein sequence ID" value="SFW13064.1"/>
    <property type="molecule type" value="Genomic_DNA"/>
</dbReference>
<dbReference type="GO" id="GO:0005524">
    <property type="term" value="F:ATP binding"/>
    <property type="evidence" value="ECO:0007669"/>
    <property type="project" value="UniProtKB-KW"/>
</dbReference>
<evidence type="ECO:0000256" key="2">
    <source>
        <dbReference type="ARBA" id="ARBA00009441"/>
    </source>
</evidence>
<protein>
    <recommendedName>
        <fullName evidence="3 9">DNA repair protein RecN</fullName>
    </recommendedName>
    <alternativeName>
        <fullName evidence="8 9">Recombination protein N</fullName>
    </alternativeName>
</protein>
<organism evidence="12 13">
    <name type="scientific">Ruminococcus flavefaciens</name>
    <dbReference type="NCBI Taxonomy" id="1265"/>
    <lineage>
        <taxon>Bacteria</taxon>
        <taxon>Bacillati</taxon>
        <taxon>Bacillota</taxon>
        <taxon>Clostridia</taxon>
        <taxon>Eubacteriales</taxon>
        <taxon>Oscillospiraceae</taxon>
        <taxon>Ruminococcus</taxon>
    </lineage>
</organism>
<keyword evidence="5 9" id="KW-0227">DNA damage</keyword>
<comment type="function">
    <text evidence="1 9">May be involved in recombinational repair of damaged DNA.</text>
</comment>
<evidence type="ECO:0000256" key="10">
    <source>
        <dbReference type="SAM" id="Coils"/>
    </source>
</evidence>
<gene>
    <name evidence="12" type="ORF">SAMN02910280_0664</name>
</gene>
<keyword evidence="4" id="KW-0547">Nucleotide-binding</keyword>
<evidence type="ECO:0000256" key="8">
    <source>
        <dbReference type="ARBA" id="ARBA00033408"/>
    </source>
</evidence>
<dbReference type="GO" id="GO:0006310">
    <property type="term" value="P:DNA recombination"/>
    <property type="evidence" value="ECO:0007669"/>
    <property type="project" value="InterPro"/>
</dbReference>
<accession>A0A1K1LQA8</accession>
<keyword evidence="10" id="KW-0175">Coiled coil</keyword>
<keyword evidence="7 9" id="KW-0234">DNA repair</keyword>
<dbReference type="Pfam" id="PF02463">
    <property type="entry name" value="SMC_N"/>
    <property type="match status" value="1"/>
</dbReference>
<sequence length="553" mass="61438">MLKEIYIQNLAVIKEAVIPLGSRLNIFTGETGAGKSILINGINAVLGQRCTKDIVRTGCDKAVITALFTELSDEVCTKLDELGIAHDDREITVTREISADGGSVSRINNRTAAAALLKEIGSMLINIHGQHDNQILLDSEKHLQILDGFGGDDTLLNAYRETFRELQHTARRLGELKKLEQSRVERSRFLEDIISDIGELELHENEDEELEKEYETAKNSEKTIIAIKNAVNAITGEEAANDMLVSAETEIAQYTENSEKLNTLYERLSAAEIELADIASELESLAERVELDGQRLEYLGTRLGSINKLKRKYATDCEGLIKMYDDACRESMQLESSGDEIKSLTEKRDELLHKVTEQAKKLYDYRESVAKRFTERVTAELEFLNMEGVIIAVRHEKGKLTVNGMDSVEFLISANKGEEPKPISKIASGGELSRIMLALKSVIADKDSIPTMIFDEIDTGVSGKAAQKIGIKLREIGKVRQVICVTHLSQIAVMADDHLLIEKQIVGERTETHVMHLDMNGRVAEIARIMGGDSPSELMLDNARAEIEKASEI</sequence>
<feature type="coiled-coil region" evidence="10">
    <location>
        <begin position="200"/>
        <end position="288"/>
    </location>
</feature>
<evidence type="ECO:0000259" key="11">
    <source>
        <dbReference type="Pfam" id="PF02463"/>
    </source>
</evidence>
<dbReference type="SUPFAM" id="SSF52540">
    <property type="entry name" value="P-loop containing nucleoside triphosphate hydrolases"/>
    <property type="match status" value="2"/>
</dbReference>
<dbReference type="Proteomes" id="UP000183461">
    <property type="component" value="Unassembled WGS sequence"/>
</dbReference>
<keyword evidence="6" id="KW-0067">ATP-binding</keyword>
<dbReference type="Gene3D" id="3.40.50.300">
    <property type="entry name" value="P-loop containing nucleotide triphosphate hydrolases"/>
    <property type="match status" value="2"/>
</dbReference>
<dbReference type="InterPro" id="IPR004604">
    <property type="entry name" value="DNA_recomb/repair_RecN"/>
</dbReference>
<dbReference type="PANTHER" id="PTHR11059">
    <property type="entry name" value="DNA REPAIR PROTEIN RECN"/>
    <property type="match status" value="1"/>
</dbReference>
<dbReference type="AlphaFoldDB" id="A0A1K1LQA8"/>
<dbReference type="InterPro" id="IPR003395">
    <property type="entry name" value="RecF/RecN/SMC_N"/>
</dbReference>
<feature type="domain" description="RecF/RecN/SMC N-terminal" evidence="11">
    <location>
        <begin position="1"/>
        <end position="499"/>
    </location>
</feature>
<dbReference type="NCBIfam" id="TIGR00634">
    <property type="entry name" value="recN"/>
    <property type="match status" value="1"/>
</dbReference>
<evidence type="ECO:0000256" key="1">
    <source>
        <dbReference type="ARBA" id="ARBA00003618"/>
    </source>
</evidence>
<comment type="similarity">
    <text evidence="2 9">Belongs to the RecN family.</text>
</comment>
<dbReference type="GO" id="GO:0009432">
    <property type="term" value="P:SOS response"/>
    <property type="evidence" value="ECO:0007669"/>
    <property type="project" value="TreeGrafter"/>
</dbReference>
<dbReference type="InterPro" id="IPR027417">
    <property type="entry name" value="P-loop_NTPase"/>
</dbReference>
<dbReference type="GO" id="GO:0043590">
    <property type="term" value="C:bacterial nucleoid"/>
    <property type="evidence" value="ECO:0007669"/>
    <property type="project" value="TreeGrafter"/>
</dbReference>
<proteinExistence type="inferred from homology"/>
<evidence type="ECO:0000256" key="6">
    <source>
        <dbReference type="ARBA" id="ARBA00022840"/>
    </source>
</evidence>
<reference evidence="12 13" key="1">
    <citation type="submission" date="2016-11" db="EMBL/GenBank/DDBJ databases">
        <authorList>
            <person name="Jaros S."/>
            <person name="Januszkiewicz K."/>
            <person name="Wedrychowicz H."/>
        </authorList>
    </citation>
    <scope>NUCLEOTIDE SEQUENCE [LARGE SCALE GENOMIC DNA]</scope>
    <source>
        <strain evidence="12 13">YL228</strain>
    </source>
</reference>
<dbReference type="GO" id="GO:0006281">
    <property type="term" value="P:DNA repair"/>
    <property type="evidence" value="ECO:0007669"/>
    <property type="project" value="UniProtKB-KW"/>
</dbReference>
<evidence type="ECO:0000256" key="5">
    <source>
        <dbReference type="ARBA" id="ARBA00022763"/>
    </source>
</evidence>
<evidence type="ECO:0000256" key="4">
    <source>
        <dbReference type="ARBA" id="ARBA00022741"/>
    </source>
</evidence>
<evidence type="ECO:0000313" key="13">
    <source>
        <dbReference type="Proteomes" id="UP000183461"/>
    </source>
</evidence>
<evidence type="ECO:0000256" key="3">
    <source>
        <dbReference type="ARBA" id="ARBA00021315"/>
    </source>
</evidence>
<dbReference type="PANTHER" id="PTHR11059:SF0">
    <property type="entry name" value="DNA REPAIR PROTEIN RECN"/>
    <property type="match status" value="1"/>
</dbReference>
<evidence type="ECO:0000313" key="12">
    <source>
        <dbReference type="EMBL" id="SFW13064.1"/>
    </source>
</evidence>
<name>A0A1K1LQA8_RUMFL</name>
<dbReference type="FunFam" id="3.40.50.300:FF:000356">
    <property type="entry name" value="DNA repair protein RecN"/>
    <property type="match status" value="1"/>
</dbReference>